<name>A0A9X0BVK4_9EURO</name>
<sequence>MPITEEVLEATTLGRAINDASDKTLRAVLKSICAKNDQARNDQARNEAESQLLVTDTDPDTEESSGNNKRQVPHYAFCINCEKEFDVTTNTKESCRYHPEQSEPTGEDLYVDNYDGFDVDTAEMREDFPECFMFECCGGNLRDNPDGCVSDFHQEEYPDAKPSKRSRAF</sequence>
<dbReference type="Proteomes" id="UP001147760">
    <property type="component" value="Unassembled WGS sequence"/>
</dbReference>
<dbReference type="PANTHER" id="PTHR38167:SF1">
    <property type="entry name" value="C2H2-TYPE DOMAIN-CONTAINING PROTEIN"/>
    <property type="match status" value="1"/>
</dbReference>
<accession>A0A9X0BVK4</accession>
<comment type="caution">
    <text evidence="2">The sequence shown here is derived from an EMBL/GenBank/DDBJ whole genome shotgun (WGS) entry which is preliminary data.</text>
</comment>
<dbReference type="AlphaFoldDB" id="A0A9X0BVK4"/>
<dbReference type="PANTHER" id="PTHR38167">
    <property type="entry name" value="C2H2-TYPE DOMAIN-CONTAINING PROTEIN"/>
    <property type="match status" value="1"/>
</dbReference>
<evidence type="ECO:0008006" key="4">
    <source>
        <dbReference type="Google" id="ProtNLM"/>
    </source>
</evidence>
<dbReference type="EMBL" id="JAPWDO010000001">
    <property type="protein sequence ID" value="KAJ5485971.1"/>
    <property type="molecule type" value="Genomic_DNA"/>
</dbReference>
<feature type="region of interest" description="Disordered" evidence="1">
    <location>
        <begin position="38"/>
        <end position="69"/>
    </location>
</feature>
<evidence type="ECO:0000256" key="1">
    <source>
        <dbReference type="SAM" id="MobiDB-lite"/>
    </source>
</evidence>
<evidence type="ECO:0000313" key="3">
    <source>
        <dbReference type="Proteomes" id="UP001147760"/>
    </source>
</evidence>
<reference evidence="2" key="1">
    <citation type="submission" date="2022-12" db="EMBL/GenBank/DDBJ databases">
        <authorList>
            <person name="Petersen C."/>
        </authorList>
    </citation>
    <scope>NUCLEOTIDE SEQUENCE</scope>
    <source>
        <strain evidence="2">IBT 17660</strain>
    </source>
</reference>
<dbReference type="OrthoDB" id="5422613at2759"/>
<protein>
    <recommendedName>
        <fullName evidence="4">C2H2-type domain-containing protein</fullName>
    </recommendedName>
</protein>
<reference evidence="2" key="2">
    <citation type="journal article" date="2023" name="IMA Fungus">
        <title>Comparative genomic study of the Penicillium genus elucidates a diverse pangenome and 15 lateral gene transfer events.</title>
        <authorList>
            <person name="Petersen C."/>
            <person name="Sorensen T."/>
            <person name="Nielsen M.R."/>
            <person name="Sondergaard T.E."/>
            <person name="Sorensen J.L."/>
            <person name="Fitzpatrick D.A."/>
            <person name="Frisvad J.C."/>
            <person name="Nielsen K.L."/>
        </authorList>
    </citation>
    <scope>NUCLEOTIDE SEQUENCE</scope>
    <source>
        <strain evidence="2">IBT 17660</strain>
    </source>
</reference>
<proteinExistence type="predicted"/>
<keyword evidence="3" id="KW-1185">Reference proteome</keyword>
<feature type="compositionally biased region" description="Basic and acidic residues" evidence="1">
    <location>
        <begin position="38"/>
        <end position="48"/>
    </location>
</feature>
<evidence type="ECO:0000313" key="2">
    <source>
        <dbReference type="EMBL" id="KAJ5485971.1"/>
    </source>
</evidence>
<organism evidence="2 3">
    <name type="scientific">Penicillium desertorum</name>
    <dbReference type="NCBI Taxonomy" id="1303715"/>
    <lineage>
        <taxon>Eukaryota</taxon>
        <taxon>Fungi</taxon>
        <taxon>Dikarya</taxon>
        <taxon>Ascomycota</taxon>
        <taxon>Pezizomycotina</taxon>
        <taxon>Eurotiomycetes</taxon>
        <taxon>Eurotiomycetidae</taxon>
        <taxon>Eurotiales</taxon>
        <taxon>Aspergillaceae</taxon>
        <taxon>Penicillium</taxon>
    </lineage>
</organism>
<gene>
    <name evidence="2" type="ORF">N7530_000271</name>
</gene>